<dbReference type="Gene3D" id="3.20.20.70">
    <property type="entry name" value="Aldolase class I"/>
    <property type="match status" value="1"/>
</dbReference>
<evidence type="ECO:0000259" key="9">
    <source>
        <dbReference type="Pfam" id="PF00218"/>
    </source>
</evidence>
<dbReference type="NCBIfam" id="NF001377">
    <property type="entry name" value="PRK00278.2-4"/>
    <property type="match status" value="1"/>
</dbReference>
<evidence type="ECO:0000256" key="5">
    <source>
        <dbReference type="ARBA" id="ARBA00022822"/>
    </source>
</evidence>
<evidence type="ECO:0000256" key="6">
    <source>
        <dbReference type="ARBA" id="ARBA00023141"/>
    </source>
</evidence>
<reference evidence="10" key="2">
    <citation type="submission" date="2023-01" db="EMBL/GenBank/DDBJ databases">
        <title>Draft genome sequence of Algimonas porphyrae strain NBRC 108216.</title>
        <authorList>
            <person name="Sun Q."/>
            <person name="Mori K."/>
        </authorList>
    </citation>
    <scope>NUCLEOTIDE SEQUENCE</scope>
    <source>
        <strain evidence="10">NBRC 108216</strain>
    </source>
</reference>
<gene>
    <name evidence="8 10" type="primary">trpC</name>
    <name evidence="10" type="ORF">GCM10007854_12590</name>
</gene>
<proteinExistence type="inferred from homology"/>
<evidence type="ECO:0000256" key="7">
    <source>
        <dbReference type="ARBA" id="ARBA00023239"/>
    </source>
</evidence>
<keyword evidence="6 8" id="KW-0057">Aromatic amino acid biosynthesis</keyword>
<accession>A0ABQ5UZF8</accession>
<evidence type="ECO:0000256" key="4">
    <source>
        <dbReference type="ARBA" id="ARBA00022793"/>
    </source>
</evidence>
<organism evidence="10 11">
    <name type="scientific">Algimonas porphyrae</name>
    <dbReference type="NCBI Taxonomy" id="1128113"/>
    <lineage>
        <taxon>Bacteria</taxon>
        <taxon>Pseudomonadati</taxon>
        <taxon>Pseudomonadota</taxon>
        <taxon>Alphaproteobacteria</taxon>
        <taxon>Maricaulales</taxon>
        <taxon>Robiginitomaculaceae</taxon>
        <taxon>Algimonas</taxon>
    </lineage>
</organism>
<dbReference type="PANTHER" id="PTHR22854">
    <property type="entry name" value="TRYPTOPHAN BIOSYNTHESIS PROTEIN"/>
    <property type="match status" value="1"/>
</dbReference>
<dbReference type="Proteomes" id="UP001161390">
    <property type="component" value="Unassembled WGS sequence"/>
</dbReference>
<dbReference type="CDD" id="cd00331">
    <property type="entry name" value="IGPS"/>
    <property type="match status" value="1"/>
</dbReference>
<keyword evidence="7 8" id="KW-0456">Lyase</keyword>
<protein>
    <recommendedName>
        <fullName evidence="8">Indole-3-glycerol phosphate synthase</fullName>
        <shortName evidence="8">IGPS</shortName>
        <ecNumber evidence="8">4.1.1.48</ecNumber>
    </recommendedName>
</protein>
<comment type="catalytic activity">
    <reaction evidence="1 8">
        <text>1-(2-carboxyphenylamino)-1-deoxy-D-ribulose 5-phosphate + H(+) = (1S,2R)-1-C-(indol-3-yl)glycerol 3-phosphate + CO2 + H2O</text>
        <dbReference type="Rhea" id="RHEA:23476"/>
        <dbReference type="ChEBI" id="CHEBI:15377"/>
        <dbReference type="ChEBI" id="CHEBI:15378"/>
        <dbReference type="ChEBI" id="CHEBI:16526"/>
        <dbReference type="ChEBI" id="CHEBI:58613"/>
        <dbReference type="ChEBI" id="CHEBI:58866"/>
        <dbReference type="EC" id="4.1.1.48"/>
    </reaction>
</comment>
<dbReference type="SUPFAM" id="SSF51366">
    <property type="entry name" value="Ribulose-phoshate binding barrel"/>
    <property type="match status" value="1"/>
</dbReference>
<keyword evidence="11" id="KW-1185">Reference proteome</keyword>
<feature type="domain" description="Indole-3-glycerol phosphate synthase" evidence="9">
    <location>
        <begin position="10"/>
        <end position="256"/>
    </location>
</feature>
<dbReference type="RefSeq" id="WP_284370752.1">
    <property type="nucleotide sequence ID" value="NZ_BSNJ01000002.1"/>
</dbReference>
<dbReference type="EC" id="4.1.1.48" evidence="8"/>
<keyword evidence="5 8" id="KW-0822">Tryptophan biosynthesis</keyword>
<keyword evidence="3 8" id="KW-0028">Amino-acid biosynthesis</keyword>
<evidence type="ECO:0000313" key="10">
    <source>
        <dbReference type="EMBL" id="GLQ20304.1"/>
    </source>
</evidence>
<dbReference type="InterPro" id="IPR013798">
    <property type="entry name" value="Indole-3-glycerol_P_synth_dom"/>
</dbReference>
<dbReference type="InterPro" id="IPR001468">
    <property type="entry name" value="Indole-3-GlycerolPSynthase_CS"/>
</dbReference>
<evidence type="ECO:0000313" key="11">
    <source>
        <dbReference type="Proteomes" id="UP001161390"/>
    </source>
</evidence>
<keyword evidence="4 8" id="KW-0210">Decarboxylase</keyword>
<comment type="similarity">
    <text evidence="8">Belongs to the TrpC family.</text>
</comment>
<evidence type="ECO:0000256" key="1">
    <source>
        <dbReference type="ARBA" id="ARBA00001633"/>
    </source>
</evidence>
<dbReference type="InterPro" id="IPR045186">
    <property type="entry name" value="Indole-3-glycerol_P_synth"/>
</dbReference>
<dbReference type="InterPro" id="IPR013785">
    <property type="entry name" value="Aldolase_TIM"/>
</dbReference>
<sequence length="259" mass="27625">MSDVPDILARIAAYKIDEVRALDLDAIDRAIDLAPRPRGFKTALQAAAAPALICEVKKASPSKGVIRDDFDPVSIAGAYERGGATCLSVLTDAPGFQGSADIFRQVRNISDLPLLRKDFMIGTEQVRESRAMGADAILVILAMTDDRTSASIMAEAEALGMDALVETHDAAEMERAVALGATLIGVNNRDLRTFETSLSTFGRVAGHAPDTALLVAESGIFTEYDIDQLTSAGAQAFLIGESLMRQTDVELATRRLRGA</sequence>
<dbReference type="InterPro" id="IPR011060">
    <property type="entry name" value="RibuloseP-bd_barrel"/>
</dbReference>
<comment type="pathway">
    <text evidence="2 8">Amino-acid biosynthesis; L-tryptophan biosynthesis; L-tryptophan from chorismate: step 4/5.</text>
</comment>
<name>A0ABQ5UZF8_9PROT</name>
<dbReference type="PROSITE" id="PS00614">
    <property type="entry name" value="IGPS"/>
    <property type="match status" value="1"/>
</dbReference>
<evidence type="ECO:0000256" key="8">
    <source>
        <dbReference type="HAMAP-Rule" id="MF_00134"/>
    </source>
</evidence>
<evidence type="ECO:0000256" key="3">
    <source>
        <dbReference type="ARBA" id="ARBA00022605"/>
    </source>
</evidence>
<dbReference type="HAMAP" id="MF_00134_B">
    <property type="entry name" value="IGPS_B"/>
    <property type="match status" value="1"/>
</dbReference>
<dbReference type="EMBL" id="BSNJ01000002">
    <property type="protein sequence ID" value="GLQ20304.1"/>
    <property type="molecule type" value="Genomic_DNA"/>
</dbReference>
<dbReference type="PANTHER" id="PTHR22854:SF2">
    <property type="entry name" value="INDOLE-3-GLYCEROL-PHOSPHATE SYNTHASE"/>
    <property type="match status" value="1"/>
</dbReference>
<dbReference type="Pfam" id="PF00218">
    <property type="entry name" value="IGPS"/>
    <property type="match status" value="1"/>
</dbReference>
<comment type="caution">
    <text evidence="10">The sequence shown here is derived from an EMBL/GenBank/DDBJ whole genome shotgun (WGS) entry which is preliminary data.</text>
</comment>
<evidence type="ECO:0000256" key="2">
    <source>
        <dbReference type="ARBA" id="ARBA00004696"/>
    </source>
</evidence>
<reference evidence="10" key="1">
    <citation type="journal article" date="2014" name="Int. J. Syst. Evol. Microbiol.">
        <title>Complete genome of a new Firmicutes species belonging to the dominant human colonic microbiota ('Ruminococcus bicirculans') reveals two chromosomes and a selective capacity to utilize plant glucans.</title>
        <authorList>
            <consortium name="NISC Comparative Sequencing Program"/>
            <person name="Wegmann U."/>
            <person name="Louis P."/>
            <person name="Goesmann A."/>
            <person name="Henrissat B."/>
            <person name="Duncan S.H."/>
            <person name="Flint H.J."/>
        </authorList>
    </citation>
    <scope>NUCLEOTIDE SEQUENCE</scope>
    <source>
        <strain evidence="10">NBRC 108216</strain>
    </source>
</reference>